<accession>A0ABQ7E5W8</accession>
<feature type="compositionally biased region" description="Basic and acidic residues" evidence="1">
    <location>
        <begin position="22"/>
        <end position="38"/>
    </location>
</feature>
<proteinExistence type="predicted"/>
<evidence type="ECO:0000256" key="1">
    <source>
        <dbReference type="SAM" id="MobiDB-lite"/>
    </source>
</evidence>
<gene>
    <name evidence="2" type="ORF">DY000_02020815</name>
</gene>
<name>A0ABQ7E5W8_BRACR</name>
<dbReference type="EMBL" id="QGKV02000299">
    <property type="protein sequence ID" value="KAF3592394.1"/>
    <property type="molecule type" value="Genomic_DNA"/>
</dbReference>
<evidence type="ECO:0000313" key="3">
    <source>
        <dbReference type="Proteomes" id="UP000266723"/>
    </source>
</evidence>
<protein>
    <submittedName>
        <fullName evidence="2">Uncharacterized protein</fullName>
    </submittedName>
</protein>
<feature type="compositionally biased region" description="Basic and acidic residues" evidence="1">
    <location>
        <begin position="54"/>
        <end position="64"/>
    </location>
</feature>
<evidence type="ECO:0000313" key="2">
    <source>
        <dbReference type="EMBL" id="KAF3592394.1"/>
    </source>
</evidence>
<dbReference type="Proteomes" id="UP000266723">
    <property type="component" value="Unassembled WGS sequence"/>
</dbReference>
<comment type="caution">
    <text evidence="2">The sequence shown here is derived from an EMBL/GenBank/DDBJ whole genome shotgun (WGS) entry which is preliminary data.</text>
</comment>
<organism evidence="2 3">
    <name type="scientific">Brassica cretica</name>
    <name type="common">Mustard</name>
    <dbReference type="NCBI Taxonomy" id="69181"/>
    <lineage>
        <taxon>Eukaryota</taxon>
        <taxon>Viridiplantae</taxon>
        <taxon>Streptophyta</taxon>
        <taxon>Embryophyta</taxon>
        <taxon>Tracheophyta</taxon>
        <taxon>Spermatophyta</taxon>
        <taxon>Magnoliopsida</taxon>
        <taxon>eudicotyledons</taxon>
        <taxon>Gunneridae</taxon>
        <taxon>Pentapetalae</taxon>
        <taxon>rosids</taxon>
        <taxon>malvids</taxon>
        <taxon>Brassicales</taxon>
        <taxon>Brassicaceae</taxon>
        <taxon>Brassiceae</taxon>
        <taxon>Brassica</taxon>
    </lineage>
</organism>
<reference evidence="2 3" key="1">
    <citation type="journal article" date="2020" name="BMC Genomics">
        <title>Intraspecific diversification of the crop wild relative Brassica cretica Lam. using demographic model selection.</title>
        <authorList>
            <person name="Kioukis A."/>
            <person name="Michalopoulou V.A."/>
            <person name="Briers L."/>
            <person name="Pirintsos S."/>
            <person name="Studholme D.J."/>
            <person name="Pavlidis P."/>
            <person name="Sarris P.F."/>
        </authorList>
    </citation>
    <scope>NUCLEOTIDE SEQUENCE [LARGE SCALE GENOMIC DNA]</scope>
    <source>
        <strain evidence="3">cv. PFS-1207/04</strain>
    </source>
</reference>
<keyword evidence="3" id="KW-1185">Reference proteome</keyword>
<feature type="compositionally biased region" description="Polar residues" evidence="1">
    <location>
        <begin position="1"/>
        <end position="14"/>
    </location>
</feature>
<sequence>MNPHTASQRSSKGTGTDPVGGEEWKGHEGSTRLADLGETRAAAVLETEEGATVQRDKEQAEPWKKGRGGRKGSVLVGGREATPTAAKTFTGKP</sequence>
<feature type="region of interest" description="Disordered" evidence="1">
    <location>
        <begin position="1"/>
        <end position="93"/>
    </location>
</feature>